<evidence type="ECO:0000256" key="1">
    <source>
        <dbReference type="SAM" id="MobiDB-lite"/>
    </source>
</evidence>
<gene>
    <name evidence="2" type="ORF">EFE23_17470</name>
</gene>
<dbReference type="EMBL" id="RJLN01000049">
    <property type="protein sequence ID" value="RNL97774.1"/>
    <property type="molecule type" value="Genomic_DNA"/>
</dbReference>
<keyword evidence="3" id="KW-1185">Reference proteome</keyword>
<proteinExistence type="predicted"/>
<dbReference type="Proteomes" id="UP000280698">
    <property type="component" value="Unassembled WGS sequence"/>
</dbReference>
<feature type="region of interest" description="Disordered" evidence="1">
    <location>
        <begin position="137"/>
        <end position="166"/>
    </location>
</feature>
<comment type="caution">
    <text evidence="2">The sequence shown here is derived from an EMBL/GenBank/DDBJ whole genome shotgun (WGS) entry which is preliminary data.</text>
</comment>
<name>A0ABX9WD89_9ACTN</name>
<evidence type="ECO:0000313" key="3">
    <source>
        <dbReference type="Proteomes" id="UP000280698"/>
    </source>
</evidence>
<accession>A0ABX9WD89</accession>
<sequence length="166" mass="18937">MFVSAKFELQMNKGIVVWIAHLLDNDMAEHDVHSMGFSGLDQFSVRAIENLVASPHTYRFTSDEFSSSELLSIYQTILVYRREIPTDQVDGRDKQRYGKIRLDKVISSFDTLHGWLDTEAERIFGAERWQERVGRAVATQNRRHTRLPADTAESEPVLPRDGGPGS</sequence>
<protein>
    <submittedName>
        <fullName evidence="2">Uncharacterized protein</fullName>
    </submittedName>
</protein>
<organism evidence="2 3">
    <name type="scientific">Micromonospora solifontis</name>
    <dbReference type="NCBI Taxonomy" id="2487138"/>
    <lineage>
        <taxon>Bacteria</taxon>
        <taxon>Bacillati</taxon>
        <taxon>Actinomycetota</taxon>
        <taxon>Actinomycetes</taxon>
        <taxon>Micromonosporales</taxon>
        <taxon>Micromonosporaceae</taxon>
        <taxon>Micromonospora</taxon>
    </lineage>
</organism>
<reference evidence="2 3" key="1">
    <citation type="submission" date="2018-11" db="EMBL/GenBank/DDBJ databases">
        <title>Micromonospora sp. PPF5-17, a new actinomycetes isolated from a hot spring soil.</title>
        <authorList>
            <person name="Thawai C."/>
        </authorList>
    </citation>
    <scope>NUCLEOTIDE SEQUENCE [LARGE SCALE GENOMIC DNA]</scope>
    <source>
        <strain evidence="2 3">PPF5-17</strain>
    </source>
</reference>
<evidence type="ECO:0000313" key="2">
    <source>
        <dbReference type="EMBL" id="RNL97774.1"/>
    </source>
</evidence>